<keyword evidence="2" id="KW-1185">Reference proteome</keyword>
<gene>
    <name evidence="1" type="ORF">HRV97_14885</name>
</gene>
<evidence type="ECO:0000313" key="1">
    <source>
        <dbReference type="EMBL" id="NTS66438.1"/>
    </source>
</evidence>
<sequence length="334" mass="35455">MDAPPGIVPPPIPPFRLILVAADALPPGPTKAQLLYMATWDNVPERPVGGAAHAVRRLRALVPLLDGDTRRQAVERLDTIEVDLIEGRPDDAIARIQSGFAKKRATGERLLPEPGTQAQGLIAEFFKARDFDRAMLVTNLLPPSADCTMVDDGLTGVAGWVLPTQESTVVATYMARLESSGSLARLCPNGLGEEIAAEVWLQAGDDAKALAAATKTGSLLVLAKTRLAIVERRLGSGDMASARSLLQTAAAAAPALDVGDQFARAAAARQRIQLIHLLAKVGEAEMAERLAAAYPGPGWRGFAYSVIVATMNRERAGPTWAGPFLDLQEVPADH</sequence>
<accession>A0ABX2JIH8</accession>
<proteinExistence type="predicted"/>
<evidence type="ECO:0008006" key="3">
    <source>
        <dbReference type="Google" id="ProtNLM"/>
    </source>
</evidence>
<dbReference type="RefSeq" id="WP_174195053.1">
    <property type="nucleotide sequence ID" value="NZ_JABULH010000008.1"/>
</dbReference>
<dbReference type="Proteomes" id="UP000621447">
    <property type="component" value="Unassembled WGS sequence"/>
</dbReference>
<name>A0ABX2JIH8_9SPHN</name>
<reference evidence="1 2" key="1">
    <citation type="submission" date="2020-06" db="EMBL/GenBank/DDBJ databases">
        <title>Sphingomonas hominis sp. nov., a member of the Sphingomonas, isolated from the hair of a 22-year-old girl.</title>
        <authorList>
            <person name="Zhang D.-F."/>
            <person name="Cui X.-W."/>
        </authorList>
    </citation>
    <scope>NUCLEOTIDE SEQUENCE [LARGE SCALE GENOMIC DNA]</scope>
    <source>
        <strain evidence="1 2">HHU CXW</strain>
    </source>
</reference>
<organism evidence="1 2">
    <name type="scientific">Sphingomonas hominis</name>
    <dbReference type="NCBI Taxonomy" id="2741495"/>
    <lineage>
        <taxon>Bacteria</taxon>
        <taxon>Pseudomonadati</taxon>
        <taxon>Pseudomonadota</taxon>
        <taxon>Alphaproteobacteria</taxon>
        <taxon>Sphingomonadales</taxon>
        <taxon>Sphingomonadaceae</taxon>
        <taxon>Sphingomonas</taxon>
    </lineage>
</organism>
<evidence type="ECO:0000313" key="2">
    <source>
        <dbReference type="Proteomes" id="UP000621447"/>
    </source>
</evidence>
<comment type="caution">
    <text evidence="1">The sequence shown here is derived from an EMBL/GenBank/DDBJ whole genome shotgun (WGS) entry which is preliminary data.</text>
</comment>
<dbReference type="EMBL" id="JABULH010000008">
    <property type="protein sequence ID" value="NTS66438.1"/>
    <property type="molecule type" value="Genomic_DNA"/>
</dbReference>
<protein>
    <recommendedName>
        <fullName evidence="3">DUF2336 domain-containing protein</fullName>
    </recommendedName>
</protein>